<dbReference type="Proteomes" id="UP000032049">
    <property type="component" value="Unassembled WGS sequence"/>
</dbReference>
<comment type="caution">
    <text evidence="1">The sequence shown here is derived from an EMBL/GenBank/DDBJ whole genome shotgun (WGS) entry which is preliminary data.</text>
</comment>
<dbReference type="AlphaFoldDB" id="A0A0D0F613"/>
<keyword evidence="2" id="KW-1185">Reference proteome</keyword>
<dbReference type="STRING" id="1503925.TH53_11445"/>
<evidence type="ECO:0000313" key="1">
    <source>
        <dbReference type="EMBL" id="KIO77073.1"/>
    </source>
</evidence>
<evidence type="ECO:0000313" key="2">
    <source>
        <dbReference type="Proteomes" id="UP000032049"/>
    </source>
</evidence>
<dbReference type="EMBL" id="JXRA01000047">
    <property type="protein sequence ID" value="KIO77073.1"/>
    <property type="molecule type" value="Genomic_DNA"/>
</dbReference>
<name>A0A0D0F613_9SPHI</name>
<organism evidence="1 2">
    <name type="scientific">Pedobacter lusitanus</name>
    <dbReference type="NCBI Taxonomy" id="1503925"/>
    <lineage>
        <taxon>Bacteria</taxon>
        <taxon>Pseudomonadati</taxon>
        <taxon>Bacteroidota</taxon>
        <taxon>Sphingobacteriia</taxon>
        <taxon>Sphingobacteriales</taxon>
        <taxon>Sphingobacteriaceae</taxon>
        <taxon>Pedobacter</taxon>
    </lineage>
</organism>
<reference evidence="1 2" key="1">
    <citation type="submission" date="2015-01" db="EMBL/GenBank/DDBJ databases">
        <title>Draft genome sequence of Pedobacter sp. NL19 isolated from sludge of an effluent treatment pond in an abandoned uranium mine.</title>
        <authorList>
            <person name="Santos T."/>
            <person name="Caetano T."/>
            <person name="Covas C."/>
            <person name="Cruz A."/>
            <person name="Mendo S."/>
        </authorList>
    </citation>
    <scope>NUCLEOTIDE SEQUENCE [LARGE SCALE GENOMIC DNA]</scope>
    <source>
        <strain evidence="1 2">NL19</strain>
    </source>
</reference>
<protein>
    <submittedName>
        <fullName evidence="1">Uncharacterized protein</fullName>
    </submittedName>
</protein>
<sequence length="70" mass="8155">MACYPQEYRQLSIFCHILKNRRFHSEQISSGAVYLYINLQTNVNSIIAPNYKKHHPEKQDCGITNVPVFS</sequence>
<gene>
    <name evidence="1" type="ORF">TH53_11445</name>
</gene>
<accession>A0A0D0F613</accession>
<proteinExistence type="predicted"/>